<accession>A0A7S4IJL2</accession>
<protein>
    <submittedName>
        <fullName evidence="2">Uncharacterized protein</fullName>
    </submittedName>
</protein>
<evidence type="ECO:0000313" key="2">
    <source>
        <dbReference type="EMBL" id="CAE2231417.1"/>
    </source>
</evidence>
<organism evidence="2">
    <name type="scientific">Odontella aurita</name>
    <dbReference type="NCBI Taxonomy" id="265563"/>
    <lineage>
        <taxon>Eukaryota</taxon>
        <taxon>Sar</taxon>
        <taxon>Stramenopiles</taxon>
        <taxon>Ochrophyta</taxon>
        <taxon>Bacillariophyta</taxon>
        <taxon>Mediophyceae</taxon>
        <taxon>Biddulphiophycidae</taxon>
        <taxon>Eupodiscales</taxon>
        <taxon>Odontellaceae</taxon>
        <taxon>Odontella</taxon>
    </lineage>
</organism>
<feature type="chain" id="PRO_5030908619" evidence="1">
    <location>
        <begin position="20"/>
        <end position="300"/>
    </location>
</feature>
<dbReference type="AlphaFoldDB" id="A0A7S4IJL2"/>
<reference evidence="2" key="1">
    <citation type="submission" date="2021-01" db="EMBL/GenBank/DDBJ databases">
        <authorList>
            <person name="Corre E."/>
            <person name="Pelletier E."/>
            <person name="Niang G."/>
            <person name="Scheremetjew M."/>
            <person name="Finn R."/>
            <person name="Kale V."/>
            <person name="Holt S."/>
            <person name="Cochrane G."/>
            <person name="Meng A."/>
            <person name="Brown T."/>
            <person name="Cohen L."/>
        </authorList>
    </citation>
    <scope>NUCLEOTIDE SEQUENCE</scope>
    <source>
        <strain evidence="2">Isolate 1302-5</strain>
    </source>
</reference>
<name>A0A7S4IJL2_9STRA</name>
<dbReference type="EMBL" id="HBKQ01017882">
    <property type="protein sequence ID" value="CAE2231417.1"/>
    <property type="molecule type" value="Transcribed_RNA"/>
</dbReference>
<sequence length="300" mass="32295">MRPWIVSIFLFLGAPEAMPRVGGFQILTKTIRGVGDTRPGEQGNTAMRMPRACILPIRHPGQPCIQAHLLARQVFPGDCDNDDEEDYRRKVAEADAAVAAVEKARQRLLERKRADSVVENSSLLEIAPRPGMRSTLSYSDAGTLTLNLPSRGFGTDSVVSGAFSLAWFSAIVPATFAGGGVPLLFMAPFWLAGGLVAKNAAVDPFISSSITVGRFAWSLKSTYGGITVKEIEGATDDLGGADVAMPVVVNGVPQWEVRLHGKMADVGLGTGLLSEEEVRYIAREINDHLRQLRAIPTDPQ</sequence>
<proteinExistence type="predicted"/>
<keyword evidence="1" id="KW-0732">Signal</keyword>
<gene>
    <name evidence="2" type="ORF">OAUR00152_LOCUS12093</name>
</gene>
<feature type="signal peptide" evidence="1">
    <location>
        <begin position="1"/>
        <end position="19"/>
    </location>
</feature>
<evidence type="ECO:0000256" key="1">
    <source>
        <dbReference type="SAM" id="SignalP"/>
    </source>
</evidence>